<name>A0A382JYP8_9ZZZZ</name>
<proteinExistence type="predicted"/>
<dbReference type="AlphaFoldDB" id="A0A382JYP8"/>
<accession>A0A382JYP8</accession>
<dbReference type="EMBL" id="UINC01077277">
    <property type="protein sequence ID" value="SVC17260.1"/>
    <property type="molecule type" value="Genomic_DNA"/>
</dbReference>
<feature type="non-terminal residue" evidence="1">
    <location>
        <position position="290"/>
    </location>
</feature>
<evidence type="ECO:0000313" key="1">
    <source>
        <dbReference type="EMBL" id="SVC17260.1"/>
    </source>
</evidence>
<organism evidence="1">
    <name type="scientific">marine metagenome</name>
    <dbReference type="NCBI Taxonomy" id="408172"/>
    <lineage>
        <taxon>unclassified sequences</taxon>
        <taxon>metagenomes</taxon>
        <taxon>ecological metagenomes</taxon>
    </lineage>
</organism>
<sequence>MLSPAASLQSAIPLQKRPSRPVYAVPESFHIPLVDIDSPDKLPRFLLLGERDDASFEPTDEGFNVEYVWPAFSTGPVCRLEVDGEKRIQVMELWNGEKVFHSFGHGDTLTDALNYHYGATLALRDAQRVFPDQHVVPAQLDPREPFFRGWFTREFGINWRLPVPGVRLNVQQPAGILRALVLPCSDSLDELIRQYREQPDAYSVDLDDRLRHGIFTHRSADVRWHRLDEDRRHVEHTECRIFVGAWRAVVELAQFLHKHRSLTGGRLHPFACFPHNLVRPFRMQQGRKGE</sequence>
<reference evidence="1" key="1">
    <citation type="submission" date="2018-05" db="EMBL/GenBank/DDBJ databases">
        <authorList>
            <person name="Lanie J.A."/>
            <person name="Ng W.-L."/>
            <person name="Kazmierczak K.M."/>
            <person name="Andrzejewski T.M."/>
            <person name="Davidsen T.M."/>
            <person name="Wayne K.J."/>
            <person name="Tettelin H."/>
            <person name="Glass J.I."/>
            <person name="Rusch D."/>
            <person name="Podicherti R."/>
            <person name="Tsui H.-C.T."/>
            <person name="Winkler M.E."/>
        </authorList>
    </citation>
    <scope>NUCLEOTIDE SEQUENCE</scope>
</reference>
<protein>
    <submittedName>
        <fullName evidence="1">Uncharacterized protein</fullName>
    </submittedName>
</protein>
<gene>
    <name evidence="1" type="ORF">METZ01_LOCUS270114</name>
</gene>